<protein>
    <recommendedName>
        <fullName evidence="4">BED-type domain-containing protein</fullName>
    </recommendedName>
</protein>
<dbReference type="SMART" id="SM00614">
    <property type="entry name" value="ZnF_BED"/>
    <property type="match status" value="1"/>
</dbReference>
<keyword evidence="6" id="KW-1185">Reference proteome</keyword>
<organism evidence="5 6">
    <name type="scientific">Vicia faba</name>
    <name type="common">Broad bean</name>
    <name type="synonym">Faba vulgaris</name>
    <dbReference type="NCBI Taxonomy" id="3906"/>
    <lineage>
        <taxon>Eukaryota</taxon>
        <taxon>Viridiplantae</taxon>
        <taxon>Streptophyta</taxon>
        <taxon>Embryophyta</taxon>
        <taxon>Tracheophyta</taxon>
        <taxon>Spermatophyta</taxon>
        <taxon>Magnoliopsida</taxon>
        <taxon>eudicotyledons</taxon>
        <taxon>Gunneridae</taxon>
        <taxon>Pentapetalae</taxon>
        <taxon>rosids</taxon>
        <taxon>fabids</taxon>
        <taxon>Fabales</taxon>
        <taxon>Fabaceae</taxon>
        <taxon>Papilionoideae</taxon>
        <taxon>50 kb inversion clade</taxon>
        <taxon>NPAAA clade</taxon>
        <taxon>Hologalegina</taxon>
        <taxon>IRL clade</taxon>
        <taxon>Fabeae</taxon>
        <taxon>Vicia</taxon>
    </lineage>
</organism>
<reference evidence="5 6" key="1">
    <citation type="submission" date="2023-01" db="EMBL/GenBank/DDBJ databases">
        <authorList>
            <person name="Kreplak J."/>
        </authorList>
    </citation>
    <scope>NUCLEOTIDE SEQUENCE [LARGE SCALE GENOMIC DNA]</scope>
</reference>
<dbReference type="Pfam" id="PF02892">
    <property type="entry name" value="zf-BED"/>
    <property type="match status" value="1"/>
</dbReference>
<gene>
    <name evidence="5" type="ORF">VFH_I411040</name>
</gene>
<evidence type="ECO:0000256" key="3">
    <source>
        <dbReference type="ARBA" id="ARBA00022833"/>
    </source>
</evidence>
<dbReference type="GO" id="GO:0006357">
    <property type="term" value="P:regulation of transcription by RNA polymerase II"/>
    <property type="evidence" value="ECO:0007669"/>
    <property type="project" value="TreeGrafter"/>
</dbReference>
<dbReference type="GO" id="GO:1990837">
    <property type="term" value="F:sequence-specific double-stranded DNA binding"/>
    <property type="evidence" value="ECO:0007669"/>
    <property type="project" value="TreeGrafter"/>
</dbReference>
<dbReference type="PANTHER" id="PTHR34396">
    <property type="entry name" value="OS03G0264950 PROTEIN-RELATED"/>
    <property type="match status" value="1"/>
</dbReference>
<keyword evidence="1" id="KW-0479">Metal-binding</keyword>
<keyword evidence="2" id="KW-0863">Zinc-finger</keyword>
<dbReference type="Proteomes" id="UP001157006">
    <property type="component" value="Chromosome 1L"/>
</dbReference>
<evidence type="ECO:0000256" key="2">
    <source>
        <dbReference type="ARBA" id="ARBA00022771"/>
    </source>
</evidence>
<proteinExistence type="predicted"/>
<dbReference type="SUPFAM" id="SSF140996">
    <property type="entry name" value="Hermes dimerisation domain"/>
    <property type="match status" value="1"/>
</dbReference>
<dbReference type="InterPro" id="IPR003656">
    <property type="entry name" value="Znf_BED"/>
</dbReference>
<evidence type="ECO:0000313" key="5">
    <source>
        <dbReference type="EMBL" id="CAI8589807.1"/>
    </source>
</evidence>
<dbReference type="GO" id="GO:0005634">
    <property type="term" value="C:nucleus"/>
    <property type="evidence" value="ECO:0007669"/>
    <property type="project" value="TreeGrafter"/>
</dbReference>
<accession>A0AAV0YWH7</accession>
<dbReference type="AlphaFoldDB" id="A0AAV0YWH7"/>
<evidence type="ECO:0000259" key="4">
    <source>
        <dbReference type="Pfam" id="PF02892"/>
    </source>
</evidence>
<sequence length="153" mass="17322">MSLMFKSAGNMSTEADEPVIQIEEEVDENLVPSSKRIKTSTTLEFSEKFVDDKGLPKAKCKNCNKTYMARDGGGTSNFIKHAVKCVGRGNGSYPPLDQEKYREKISKVIVKHNYPFTFVEHEGIIDLLYFLHPDVKSITRNTAKSDVLKVFRK</sequence>
<evidence type="ECO:0000313" key="6">
    <source>
        <dbReference type="Proteomes" id="UP001157006"/>
    </source>
</evidence>
<evidence type="ECO:0000256" key="1">
    <source>
        <dbReference type="ARBA" id="ARBA00022723"/>
    </source>
</evidence>
<dbReference type="PANTHER" id="PTHR34396:SF24">
    <property type="entry name" value="BED-TYPE DOMAIN-CONTAINING PROTEIN"/>
    <property type="match status" value="1"/>
</dbReference>
<feature type="domain" description="BED-type" evidence="4">
    <location>
        <begin position="57"/>
        <end position="81"/>
    </location>
</feature>
<dbReference type="GO" id="GO:0008270">
    <property type="term" value="F:zinc ion binding"/>
    <property type="evidence" value="ECO:0007669"/>
    <property type="project" value="UniProtKB-KW"/>
</dbReference>
<name>A0AAV0YWH7_VICFA</name>
<dbReference type="InterPro" id="IPR053031">
    <property type="entry name" value="Cuticle_assoc_protein"/>
</dbReference>
<keyword evidence="3" id="KW-0862">Zinc</keyword>
<dbReference type="EMBL" id="OX451736">
    <property type="protein sequence ID" value="CAI8589807.1"/>
    <property type="molecule type" value="Genomic_DNA"/>
</dbReference>